<name>A0A4S5EA84_9MICC</name>
<proteinExistence type="predicted"/>
<evidence type="ECO:0000313" key="3">
    <source>
        <dbReference type="Proteomes" id="UP000305233"/>
    </source>
</evidence>
<dbReference type="PANTHER" id="PTHR34179:SF1">
    <property type="entry name" value="TUMOR PROTEIN P53-INDUCIBLE PROTEIN 13"/>
    <property type="match status" value="1"/>
</dbReference>
<keyword evidence="1" id="KW-0812">Transmembrane</keyword>
<dbReference type="GO" id="GO:0005737">
    <property type="term" value="C:cytoplasm"/>
    <property type="evidence" value="ECO:0007669"/>
    <property type="project" value="TreeGrafter"/>
</dbReference>
<protein>
    <submittedName>
        <fullName evidence="2">DUF3105 domain-containing protein</fullName>
    </submittedName>
</protein>
<keyword evidence="3" id="KW-1185">Reference proteome</keyword>
<evidence type="ECO:0000313" key="2">
    <source>
        <dbReference type="EMBL" id="THJ68647.1"/>
    </source>
</evidence>
<dbReference type="Pfam" id="PF11303">
    <property type="entry name" value="DUF3105"/>
    <property type="match status" value="1"/>
</dbReference>
<organism evidence="2 3">
    <name type="scientific">Arthrobacter echini</name>
    <dbReference type="NCBI Taxonomy" id="1529066"/>
    <lineage>
        <taxon>Bacteria</taxon>
        <taxon>Bacillati</taxon>
        <taxon>Actinomycetota</taxon>
        <taxon>Actinomycetes</taxon>
        <taxon>Micrococcales</taxon>
        <taxon>Micrococcaceae</taxon>
        <taxon>Arthrobacter</taxon>
    </lineage>
</organism>
<dbReference type="OrthoDB" id="164831at2"/>
<dbReference type="RefSeq" id="WP_136452748.1">
    <property type="nucleotide sequence ID" value="NZ_SSWH01000001.1"/>
</dbReference>
<dbReference type="Proteomes" id="UP000305233">
    <property type="component" value="Unassembled WGS sequence"/>
</dbReference>
<reference evidence="2 3" key="1">
    <citation type="submission" date="2019-04" db="EMBL/GenBank/DDBJ databases">
        <authorList>
            <person name="Liu Q."/>
            <person name="Xin Y.-H."/>
        </authorList>
    </citation>
    <scope>NUCLEOTIDE SEQUENCE [LARGE SCALE GENOMIC DNA]</scope>
    <source>
        <strain evidence="2 3">AM23</strain>
    </source>
</reference>
<keyword evidence="1" id="KW-1133">Transmembrane helix</keyword>
<gene>
    <name evidence="2" type="ORF">E8P82_01740</name>
</gene>
<sequence length="218" mass="23516">MNKKRSQENKDRQARLAAVQAQQRAGERKRNALIFGGIGAVILVIIIAVTLVIVQQVRVNNDREAAAAQPIEGVQTFDDVAFDHVDGPVDYEQSPPVGGDHSPIWTNCGIYTEEIPNENSVHSLEHGAVWITYQPDLDQAEIDALTDLVGSRSYVLLSPYDGLEAPIAASAWGLQLTVDSADDPRLPAFLDKYVQGEQTREPGAACTGGITPDGLVSS</sequence>
<keyword evidence="1" id="KW-0472">Membrane</keyword>
<dbReference type="PANTHER" id="PTHR34179">
    <property type="entry name" value="TUMOR PROTEIN P53-INDUCIBLE PROTEIN 13"/>
    <property type="match status" value="1"/>
</dbReference>
<feature type="transmembrane region" description="Helical" evidence="1">
    <location>
        <begin position="32"/>
        <end position="54"/>
    </location>
</feature>
<dbReference type="AlphaFoldDB" id="A0A4S5EA84"/>
<dbReference type="EMBL" id="SSWH01000001">
    <property type="protein sequence ID" value="THJ68647.1"/>
    <property type="molecule type" value="Genomic_DNA"/>
</dbReference>
<comment type="caution">
    <text evidence="2">The sequence shown here is derived from an EMBL/GenBank/DDBJ whole genome shotgun (WGS) entry which is preliminary data.</text>
</comment>
<evidence type="ECO:0000256" key="1">
    <source>
        <dbReference type="SAM" id="Phobius"/>
    </source>
</evidence>
<dbReference type="InterPro" id="IPR021454">
    <property type="entry name" value="DUF3105"/>
</dbReference>
<accession>A0A4S5EA84</accession>